<evidence type="ECO:0000256" key="1">
    <source>
        <dbReference type="ARBA" id="ARBA00003283"/>
    </source>
</evidence>
<dbReference type="Proteomes" id="UP000283834">
    <property type="component" value="Unassembled WGS sequence"/>
</dbReference>
<evidence type="ECO:0000313" key="16">
    <source>
        <dbReference type="EMBL" id="RGT39254.1"/>
    </source>
</evidence>
<dbReference type="EMBL" id="JAJBOM010000009">
    <property type="protein sequence ID" value="MCB5619193.1"/>
    <property type="molecule type" value="Genomic_DNA"/>
</dbReference>
<dbReference type="Proteomes" id="UP000260808">
    <property type="component" value="Unassembled WGS sequence"/>
</dbReference>
<comment type="similarity">
    <text evidence="2">Belongs to the 'phage' integrase family.</text>
</comment>
<dbReference type="EMBL" id="QSSX01000012">
    <property type="protein sequence ID" value="RGM23538.1"/>
    <property type="molecule type" value="Genomic_DNA"/>
</dbReference>
<dbReference type="Proteomes" id="UP000284472">
    <property type="component" value="Unassembled WGS sequence"/>
</dbReference>
<dbReference type="InterPro" id="IPR010998">
    <property type="entry name" value="Integrase_recombinase_N"/>
</dbReference>
<dbReference type="InterPro" id="IPR004107">
    <property type="entry name" value="Integrase_SAM-like_N"/>
</dbReference>
<dbReference type="EMBL" id="JAAIRV010000032">
    <property type="protein sequence ID" value="NSI59427.1"/>
    <property type="molecule type" value="Genomic_DNA"/>
</dbReference>
<reference evidence="11" key="5">
    <citation type="submission" date="2022-12" db="EMBL/GenBank/DDBJ databases">
        <title>Genome of R. gnavus strain RSHDN_120.</title>
        <authorList>
            <person name="Abdugheni R."/>
        </authorList>
    </citation>
    <scope>NUCLEOTIDE SEQUENCE</scope>
    <source>
        <strain evidence="11">RSHDN_120</strain>
    </source>
</reference>
<dbReference type="InterPro" id="IPR013762">
    <property type="entry name" value="Integrase-like_cat_sf"/>
</dbReference>
<evidence type="ECO:0000313" key="12">
    <source>
        <dbReference type="EMBL" id="NSI18675.1"/>
    </source>
</evidence>
<evidence type="ECO:0000313" key="21">
    <source>
        <dbReference type="Proteomes" id="UP000283834"/>
    </source>
</evidence>
<reference evidence="9" key="4">
    <citation type="submission" date="2021-10" db="EMBL/GenBank/DDBJ databases">
        <title>Collection of gut derived symbiotic bacterial strains cultured from healthy donors.</title>
        <authorList>
            <person name="Lin H."/>
            <person name="Littmann E."/>
            <person name="Claire K."/>
            <person name="Pamer E."/>
        </authorList>
    </citation>
    <scope>NUCLEOTIDE SEQUENCE</scope>
    <source>
        <strain evidence="9">MSK.23.18</strain>
    </source>
</reference>
<dbReference type="Pfam" id="PF00589">
    <property type="entry name" value="Phage_integrase"/>
    <property type="match status" value="1"/>
</dbReference>
<dbReference type="EMBL" id="QRTJ01000004">
    <property type="protein sequence ID" value="RGQ70319.1"/>
    <property type="molecule type" value="Genomic_DNA"/>
</dbReference>
<dbReference type="CDD" id="cd01189">
    <property type="entry name" value="INT_ICEBs1_C_like"/>
    <property type="match status" value="1"/>
</dbReference>
<organism evidence="16 21">
    <name type="scientific">Mediterraneibacter gnavus</name>
    <name type="common">Ruminococcus gnavus</name>
    <dbReference type="NCBI Taxonomy" id="33038"/>
    <lineage>
        <taxon>Bacteria</taxon>
        <taxon>Bacillati</taxon>
        <taxon>Bacillota</taxon>
        <taxon>Clostridia</taxon>
        <taxon>Lachnospirales</taxon>
        <taxon>Lachnospiraceae</taxon>
        <taxon>Mediterraneibacter</taxon>
    </lineage>
</organism>
<evidence type="ECO:0000313" key="17">
    <source>
        <dbReference type="EMBL" id="RHD03954.1"/>
    </source>
</evidence>
<reference evidence="12" key="3">
    <citation type="submission" date="2020-02" db="EMBL/GenBank/DDBJ databases">
        <authorList>
            <person name="Littmann E."/>
            <person name="Sorbara M."/>
        </authorList>
    </citation>
    <scope>NUCLEOTIDE SEQUENCE</scope>
    <source>
        <strain evidence="13">MSK.15.32</strain>
        <strain evidence="12">MSK.22.53</strain>
    </source>
</reference>
<dbReference type="Proteomes" id="UP001296643">
    <property type="component" value="Unassembled WGS sequence"/>
</dbReference>
<evidence type="ECO:0000256" key="2">
    <source>
        <dbReference type="ARBA" id="ARBA00008857"/>
    </source>
</evidence>
<evidence type="ECO:0000313" key="11">
    <source>
        <dbReference type="EMBL" id="MDE1204136.1"/>
    </source>
</evidence>
<dbReference type="EMBL" id="QSIR01000021">
    <property type="protein sequence ID" value="RHD03954.1"/>
    <property type="molecule type" value="Genomic_DNA"/>
</dbReference>
<evidence type="ECO:0000313" key="22">
    <source>
        <dbReference type="Proteomes" id="UP000283981"/>
    </source>
</evidence>
<evidence type="ECO:0000256" key="6">
    <source>
        <dbReference type="PROSITE-ProRule" id="PRU01248"/>
    </source>
</evidence>
<reference evidence="10" key="6">
    <citation type="submission" date="2023-01" db="EMBL/GenBank/DDBJ databases">
        <title>Human gut microbiome strain richness.</title>
        <authorList>
            <person name="Chen-Liaw A."/>
        </authorList>
    </citation>
    <scope>NUCLEOTIDE SEQUENCE</scope>
    <source>
        <strain evidence="10">1001217st1_A9_1001217B_191108</strain>
    </source>
</reference>
<reference evidence="12" key="2">
    <citation type="journal article" date="2020" name="Cell Host Microbe">
        <title>Functional and Genomic Variation between Human-Derived Isolates of Lachnospiraceae Reveals Inter- and Intra-Species Diversity.</title>
        <authorList>
            <person name="Sorbara M.T."/>
            <person name="Littmann E.R."/>
            <person name="Fontana E."/>
            <person name="Moody T.U."/>
            <person name="Kohout C.E."/>
            <person name="Gjonbalaj M."/>
            <person name="Eaton V."/>
            <person name="Seok R."/>
            <person name="Leiner I.M."/>
            <person name="Pamer E.G."/>
        </authorList>
    </citation>
    <scope>NUCLEOTIDE SEQUENCE</scope>
    <source>
        <strain evidence="13">MSK.15.32</strain>
        <strain evidence="12">MSK.22.53</strain>
    </source>
</reference>
<evidence type="ECO:0000313" key="25">
    <source>
        <dbReference type="Proteomes" id="UP000286137"/>
    </source>
</evidence>
<dbReference type="EMBL" id="QRIS01000042">
    <property type="protein sequence ID" value="RHG79155.1"/>
    <property type="molecule type" value="Genomic_DNA"/>
</dbReference>
<dbReference type="EMBL" id="JAPZEG010000013">
    <property type="protein sequence ID" value="MDE1204136.1"/>
    <property type="molecule type" value="Genomic_DNA"/>
</dbReference>
<evidence type="ECO:0000256" key="3">
    <source>
        <dbReference type="ARBA" id="ARBA00022908"/>
    </source>
</evidence>
<dbReference type="Proteomes" id="UP001211731">
    <property type="component" value="Unassembled WGS sequence"/>
</dbReference>
<feature type="domain" description="Tyr recombinase" evidence="7">
    <location>
        <begin position="178"/>
        <end position="400"/>
    </location>
</feature>
<dbReference type="SUPFAM" id="SSF56349">
    <property type="entry name" value="DNA breaking-rejoining enzymes"/>
    <property type="match status" value="1"/>
</dbReference>
<gene>
    <name evidence="19" type="ORF">DW142_08090</name>
    <name evidence="18" type="ORF">DW243_16650</name>
    <name evidence="17" type="ORF">DW812_12865</name>
    <name evidence="16" type="ORF">DWX36_08485</name>
    <name evidence="15" type="ORF">DWY88_03250</name>
    <name evidence="14" type="ORF">DXC31_06500</name>
    <name evidence="12" type="ORF">G4958_04750</name>
    <name evidence="13" type="ORF">G4993_13615</name>
    <name evidence="9" type="ORF">LIQ08_08505</name>
    <name evidence="11" type="ORF">O4N78_11245</name>
    <name evidence="10" type="ORF">PNU63_03310</name>
</gene>
<dbReference type="EMBL" id="JAQMLR010000002">
    <property type="protein sequence ID" value="MDB8737826.1"/>
    <property type="molecule type" value="Genomic_DNA"/>
</dbReference>
<dbReference type="SUPFAM" id="SSF54171">
    <property type="entry name" value="DNA-binding domain"/>
    <property type="match status" value="1"/>
</dbReference>
<evidence type="ECO:0000313" key="18">
    <source>
        <dbReference type="EMBL" id="RHG79155.1"/>
    </source>
</evidence>
<feature type="domain" description="Core-binding (CB)" evidence="8">
    <location>
        <begin position="70"/>
        <end position="152"/>
    </location>
</feature>
<accession>A0A2N5NXT6</accession>
<dbReference type="GeneID" id="57434543"/>
<evidence type="ECO:0000313" key="15">
    <source>
        <dbReference type="EMBL" id="RGQ70319.1"/>
    </source>
</evidence>
<keyword evidence="5" id="KW-0233">DNA recombination</keyword>
<evidence type="ECO:0000259" key="7">
    <source>
        <dbReference type="PROSITE" id="PS51898"/>
    </source>
</evidence>
<dbReference type="PANTHER" id="PTHR30349">
    <property type="entry name" value="PHAGE INTEGRASE-RELATED"/>
    <property type="match status" value="1"/>
</dbReference>
<comment type="function">
    <text evidence="1">Site-specific tyrosine recombinase, which acts by catalyzing the cutting and rejoining of the recombining DNA molecules.</text>
</comment>
<dbReference type="GO" id="GO:0003677">
    <property type="term" value="F:DNA binding"/>
    <property type="evidence" value="ECO:0007669"/>
    <property type="project" value="UniProtKB-UniRule"/>
</dbReference>
<dbReference type="Proteomes" id="UP000286137">
    <property type="component" value="Unassembled WGS sequence"/>
</dbReference>
<dbReference type="EMBL" id="JAAIRM010000006">
    <property type="protein sequence ID" value="NSI18675.1"/>
    <property type="molecule type" value="Genomic_DNA"/>
</dbReference>
<sequence>MAKSRKDSRGYVLRTGESQRKDGRYSYSYTDLDKNRRTVYAKTLVELRAKERKIIRDKEDGLNPQLADRMTLNELYDRFIEQKYDLKPSTKVNYLYMYNHFVRPTFGKRLIGKIKYSDVKKFYYRIILDEEMKANTLDSIHTQLHPAFQMAVRDGLLRQNPTDGLMAEIKKSHIWEDNPRHALTIPQQKAFMDYLKAHREYQGWVPIITVLLGTGMRIGECIGLRWDDLDFEKRIVSVNHTFIYRPDENRKSVKHISTPKTISGRRTIPMIDEVFNAFLDEYEIQKCIGFSSEEIDGYSNFVFVTATGTVYLPNAVNRAIERARVAYNKDEIEIAEKEDREPLIIPHFSAHHLRHTFCTRLCENESNLKVIQSIMGHSDITTTMDVYAEATQEKKQEIVANLQGKIII</sequence>
<dbReference type="PANTHER" id="PTHR30349:SF64">
    <property type="entry name" value="PROPHAGE INTEGRASE INTD-RELATED"/>
    <property type="match status" value="1"/>
</dbReference>
<evidence type="ECO:0000259" key="8">
    <source>
        <dbReference type="PROSITE" id="PS51900"/>
    </source>
</evidence>
<proteinExistence type="inferred from homology"/>
<evidence type="ECO:0000313" key="20">
    <source>
        <dbReference type="Proteomes" id="UP000260808"/>
    </source>
</evidence>
<name>A0A2N5NXT6_MEDGN</name>
<dbReference type="GO" id="GO:0006310">
    <property type="term" value="P:DNA recombination"/>
    <property type="evidence" value="ECO:0007669"/>
    <property type="project" value="UniProtKB-KW"/>
</dbReference>
<keyword evidence="3" id="KW-0229">DNA integration</keyword>
<evidence type="ECO:0000256" key="5">
    <source>
        <dbReference type="ARBA" id="ARBA00023172"/>
    </source>
</evidence>
<evidence type="ECO:0000256" key="4">
    <source>
        <dbReference type="ARBA" id="ARBA00023125"/>
    </source>
</evidence>
<dbReference type="PROSITE" id="PS51900">
    <property type="entry name" value="CB"/>
    <property type="match status" value="1"/>
</dbReference>
<dbReference type="InterPro" id="IPR011010">
    <property type="entry name" value="DNA_brk_join_enz"/>
</dbReference>
<evidence type="ECO:0000313" key="10">
    <source>
        <dbReference type="EMBL" id="MDB8737826.1"/>
    </source>
</evidence>
<evidence type="ECO:0000313" key="23">
    <source>
        <dbReference type="Proteomes" id="UP000283992"/>
    </source>
</evidence>
<dbReference type="Gene3D" id="1.10.150.130">
    <property type="match status" value="1"/>
</dbReference>
<dbReference type="InterPro" id="IPR002104">
    <property type="entry name" value="Integrase_catalytic"/>
</dbReference>
<evidence type="ECO:0000313" key="9">
    <source>
        <dbReference type="EMBL" id="MCB5619193.1"/>
    </source>
</evidence>
<dbReference type="EMBL" id="QRLN01000009">
    <property type="protein sequence ID" value="RHJ12430.1"/>
    <property type="molecule type" value="Genomic_DNA"/>
</dbReference>
<dbReference type="Proteomes" id="UP000283992">
    <property type="component" value="Unassembled WGS sequence"/>
</dbReference>
<dbReference type="Gene3D" id="3.30.160.60">
    <property type="entry name" value="Classic Zinc Finger"/>
    <property type="match status" value="1"/>
</dbReference>
<evidence type="ECO:0000313" key="24">
    <source>
        <dbReference type="Proteomes" id="UP000284472"/>
    </source>
</evidence>
<dbReference type="Gene3D" id="1.10.443.10">
    <property type="entry name" value="Intergrase catalytic core"/>
    <property type="match status" value="1"/>
</dbReference>
<protein>
    <submittedName>
        <fullName evidence="16">Site-specific integrase</fullName>
    </submittedName>
    <submittedName>
        <fullName evidence="10">Tyrosine-type recombinase/integrase</fullName>
    </submittedName>
</protein>
<dbReference type="InterPro" id="IPR004191">
    <property type="entry name" value="Integrase_Tn916-type_DNA-bd_N"/>
</dbReference>
<evidence type="ECO:0000313" key="19">
    <source>
        <dbReference type="EMBL" id="RHJ12430.1"/>
    </source>
</evidence>
<dbReference type="RefSeq" id="WP_004843914.1">
    <property type="nucleotide sequence ID" value="NZ_AP031446.1"/>
</dbReference>
<dbReference type="EMBL" id="QRWQ01000006">
    <property type="protein sequence ID" value="RGT39254.1"/>
    <property type="molecule type" value="Genomic_DNA"/>
</dbReference>
<dbReference type="GO" id="GO:0008907">
    <property type="term" value="F:integrase activity"/>
    <property type="evidence" value="ECO:0007669"/>
    <property type="project" value="InterPro"/>
</dbReference>
<dbReference type="Pfam" id="PF14659">
    <property type="entry name" value="Phage_int_SAM_3"/>
    <property type="match status" value="1"/>
</dbReference>
<dbReference type="InterPro" id="IPR050090">
    <property type="entry name" value="Tyrosine_recombinase_XerCD"/>
</dbReference>
<comment type="caution">
    <text evidence="16">The sequence shown here is derived from an EMBL/GenBank/DDBJ whole genome shotgun (WGS) entry which is preliminary data.</text>
</comment>
<dbReference type="Proteomes" id="UP000283981">
    <property type="component" value="Unassembled WGS sequence"/>
</dbReference>
<dbReference type="AlphaFoldDB" id="A0A2N5NXT6"/>
<dbReference type="InterPro" id="IPR044068">
    <property type="entry name" value="CB"/>
</dbReference>
<dbReference type="Proteomes" id="UP001297370">
    <property type="component" value="Unassembled WGS sequence"/>
</dbReference>
<dbReference type="PROSITE" id="PS51898">
    <property type="entry name" value="TYR_RECOMBINASE"/>
    <property type="match status" value="1"/>
</dbReference>
<evidence type="ECO:0000313" key="13">
    <source>
        <dbReference type="EMBL" id="NSI59427.1"/>
    </source>
</evidence>
<dbReference type="InterPro" id="IPR016177">
    <property type="entry name" value="DNA-bd_dom_sf"/>
</dbReference>
<dbReference type="Proteomes" id="UP001296580">
    <property type="component" value="Unassembled WGS sequence"/>
</dbReference>
<dbReference type="Pfam" id="PF02920">
    <property type="entry name" value="Integrase_DNA"/>
    <property type="match status" value="1"/>
</dbReference>
<keyword evidence="4 6" id="KW-0238">DNA-binding</keyword>
<dbReference type="Proteomes" id="UP001149331">
    <property type="component" value="Unassembled WGS sequence"/>
</dbReference>
<evidence type="ECO:0000313" key="14">
    <source>
        <dbReference type="EMBL" id="RGM23538.1"/>
    </source>
</evidence>
<reference evidence="20 21" key="1">
    <citation type="submission" date="2018-08" db="EMBL/GenBank/DDBJ databases">
        <title>A genome reference for cultivated species of the human gut microbiota.</title>
        <authorList>
            <person name="Zou Y."/>
            <person name="Xue W."/>
            <person name="Luo G."/>
        </authorList>
    </citation>
    <scope>NUCLEOTIDE SEQUENCE [LARGE SCALE GENOMIC DNA]</scope>
    <source>
        <strain evidence="16 21">AF19-16AC</strain>
        <strain evidence="15 25">AF27-4BH</strain>
        <strain evidence="19 23">AM12-54</strain>
        <strain evidence="18 22">AM21-18</strain>
        <strain evidence="17 24">AM32-6</strain>
        <strain evidence="14 20">TF01-20-2</strain>
    </source>
</reference>